<name>A0ABS9HCN2_9ACTN</name>
<dbReference type="Proteomes" id="UP001201161">
    <property type="component" value="Unassembled WGS sequence"/>
</dbReference>
<dbReference type="EMBL" id="JAKJHZ010000006">
    <property type="protein sequence ID" value="MCF6377990.1"/>
    <property type="molecule type" value="Genomic_DNA"/>
</dbReference>
<proteinExistence type="predicted"/>
<dbReference type="RefSeq" id="WP_236401742.1">
    <property type="nucleotide sequence ID" value="NZ_JAKJHZ010000006.1"/>
</dbReference>
<keyword evidence="2" id="KW-1185">Reference proteome</keyword>
<gene>
    <name evidence="1" type="ORF">L2K70_10270</name>
</gene>
<comment type="caution">
    <text evidence="1">The sequence shown here is derived from an EMBL/GenBank/DDBJ whole genome shotgun (WGS) entry which is preliminary data.</text>
</comment>
<protein>
    <submittedName>
        <fullName evidence="1">Uncharacterized protein</fullName>
    </submittedName>
</protein>
<organism evidence="1 2">
    <name type="scientific">Nocardioides potassii</name>
    <dbReference type="NCBI Taxonomy" id="2911371"/>
    <lineage>
        <taxon>Bacteria</taxon>
        <taxon>Bacillati</taxon>
        <taxon>Actinomycetota</taxon>
        <taxon>Actinomycetes</taxon>
        <taxon>Propionibacteriales</taxon>
        <taxon>Nocardioidaceae</taxon>
        <taxon>Nocardioides</taxon>
    </lineage>
</organism>
<evidence type="ECO:0000313" key="2">
    <source>
        <dbReference type="Proteomes" id="UP001201161"/>
    </source>
</evidence>
<reference evidence="1 2" key="1">
    <citation type="submission" date="2022-01" db="EMBL/GenBank/DDBJ databases">
        <title>Nocardioides sp. nov., an actinomycete isolated from mining soil.</title>
        <authorList>
            <person name="Liu L."/>
        </authorList>
    </citation>
    <scope>NUCLEOTIDE SEQUENCE [LARGE SCALE GENOMIC DNA]</scope>
    <source>
        <strain evidence="1 2">KLBMP 9356</strain>
    </source>
</reference>
<evidence type="ECO:0000313" key="1">
    <source>
        <dbReference type="EMBL" id="MCF6377990.1"/>
    </source>
</evidence>
<sequence length="189" mass="20829">MPTWLRDHFDWGITHWPAHLCDLLAADTVDCGVFAALASRLLYAHQIPHARAQLILRATPQETTAWREIWASGNGDPNWLLTGESVYHEAIAVLDGTRLVLFDTTDMQPVDPWTSNPVGRLAALRITSDTHLRGAISDRIALIGVEATKSAPLDADSFLAVAGIELQMALTHEGTWIEPLADKTWKAMT</sequence>
<accession>A0ABS9HCN2</accession>